<dbReference type="RefSeq" id="WP_354194892.1">
    <property type="nucleotide sequence ID" value="NZ_JBEPML010000007.1"/>
</dbReference>
<reference evidence="3 4" key="1">
    <citation type="submission" date="2024-06" db="EMBL/GenBank/DDBJ databases">
        <title>Genomic Encyclopedia of Type Strains, Phase IV (KMG-IV): sequencing the most valuable type-strain genomes for metagenomic binning, comparative biology and taxonomic classification.</title>
        <authorList>
            <person name="Goeker M."/>
        </authorList>
    </citation>
    <scope>NUCLEOTIDE SEQUENCE [LARGE SCALE GENOMIC DNA]</scope>
    <source>
        <strain evidence="3 4">DSM 27865</strain>
    </source>
</reference>
<dbReference type="Proteomes" id="UP001549076">
    <property type="component" value="Unassembled WGS sequence"/>
</dbReference>
<dbReference type="SUPFAM" id="SSF53850">
    <property type="entry name" value="Periplasmic binding protein-like II"/>
    <property type="match status" value="1"/>
</dbReference>
<dbReference type="EMBL" id="JBEPML010000007">
    <property type="protein sequence ID" value="MET3792157.1"/>
    <property type="molecule type" value="Genomic_DNA"/>
</dbReference>
<protein>
    <submittedName>
        <fullName evidence="3">Polar amino acid transport system substrate-binding protein</fullName>
    </submittedName>
</protein>
<dbReference type="Gene3D" id="3.40.190.10">
    <property type="entry name" value="Periplasmic binding protein-like II"/>
    <property type="match status" value="2"/>
</dbReference>
<organism evidence="3 4">
    <name type="scientific">Aquamicrobium terrae</name>
    <dbReference type="NCBI Taxonomy" id="1324945"/>
    <lineage>
        <taxon>Bacteria</taxon>
        <taxon>Pseudomonadati</taxon>
        <taxon>Pseudomonadota</taxon>
        <taxon>Alphaproteobacteria</taxon>
        <taxon>Hyphomicrobiales</taxon>
        <taxon>Phyllobacteriaceae</taxon>
        <taxon>Aquamicrobium</taxon>
    </lineage>
</organism>
<gene>
    <name evidence="3" type="ORF">ABID37_002372</name>
</gene>
<comment type="caution">
    <text evidence="3">The sequence shown here is derived from an EMBL/GenBank/DDBJ whole genome shotgun (WGS) entry which is preliminary data.</text>
</comment>
<evidence type="ECO:0000259" key="2">
    <source>
        <dbReference type="SMART" id="SM00062"/>
    </source>
</evidence>
<evidence type="ECO:0000256" key="1">
    <source>
        <dbReference type="ARBA" id="ARBA00022729"/>
    </source>
</evidence>
<dbReference type="Pfam" id="PF00497">
    <property type="entry name" value="SBP_bac_3"/>
    <property type="match status" value="1"/>
</dbReference>
<dbReference type="SMART" id="SM00062">
    <property type="entry name" value="PBPb"/>
    <property type="match status" value="1"/>
</dbReference>
<keyword evidence="4" id="KW-1185">Reference proteome</keyword>
<dbReference type="InterPro" id="IPR001638">
    <property type="entry name" value="Solute-binding_3/MltF_N"/>
</dbReference>
<keyword evidence="1" id="KW-0732">Signal</keyword>
<proteinExistence type="predicted"/>
<accession>A0ABV2N2W1</accession>
<dbReference type="PANTHER" id="PTHR35936">
    <property type="entry name" value="MEMBRANE-BOUND LYTIC MUREIN TRANSGLYCOSYLASE F"/>
    <property type="match status" value="1"/>
</dbReference>
<name>A0ABV2N2W1_9HYPH</name>
<sequence length="303" mass="32686">MFEKAARIRLLKTSIQEAKKGNMTMGTTISGVKPSLLAGAVLALLFGAGNGLAADEKPDFVSGGVLKVCTGGEFPPMEYYENPGDKDLIGFEIDVMNAIAKRWGVEAEYVIGDFKGLLPSLDSKRCDLVASGILITPARLEKYDGIPYFSSHVVMVTAAKDTETKVPADVSGKIMAIEAGTSYEKMAADLNAELEAEGKAPTQVQTYPSASGVIEQILVGRATATITQDTTAAYRMLQIPGRLAIPYTYDQSENYGIYLRKSDSDRQLLKEAIQALQASGEMKAFLQKWNLPETATDVSHDVN</sequence>
<feature type="domain" description="Solute-binding protein family 3/N-terminal" evidence="2">
    <location>
        <begin position="65"/>
        <end position="293"/>
    </location>
</feature>
<evidence type="ECO:0000313" key="4">
    <source>
        <dbReference type="Proteomes" id="UP001549076"/>
    </source>
</evidence>
<evidence type="ECO:0000313" key="3">
    <source>
        <dbReference type="EMBL" id="MET3792157.1"/>
    </source>
</evidence>
<dbReference type="PANTHER" id="PTHR35936:SF19">
    <property type="entry name" value="AMINO-ACID-BINDING PROTEIN YXEM-RELATED"/>
    <property type="match status" value="1"/>
</dbReference>